<dbReference type="EnsemblMetazoa" id="GAUT030990-RA">
    <property type="protein sequence ID" value="GAUT030990-PA"/>
    <property type="gene ID" value="GAUT030990"/>
</dbReference>
<evidence type="ECO:0000313" key="2">
    <source>
        <dbReference type="EnsemblMetazoa" id="GAUT030990-PA"/>
    </source>
</evidence>
<proteinExistence type="predicted"/>
<accession>A0A1A9VAG1</accession>
<sequence length="155" mass="17248">MDELIGRYNNKIPTLEQVEIVGDTLNHIMFIKEYIEEIEVQVCQFAKSIVVKTDLLVTEGIHQIVSEVGLLPYSNEIEAIEYGKPTIFSNGTSLLYVVLIPKSSAIIVAILVNKIIKTITRHFRSIGSASEGGRRIPDDIVKERFASSLMTSPSV</sequence>
<organism evidence="2 3">
    <name type="scientific">Glossina austeni</name>
    <name type="common">Savannah tsetse fly</name>
    <dbReference type="NCBI Taxonomy" id="7395"/>
    <lineage>
        <taxon>Eukaryota</taxon>
        <taxon>Metazoa</taxon>
        <taxon>Ecdysozoa</taxon>
        <taxon>Arthropoda</taxon>
        <taxon>Hexapoda</taxon>
        <taxon>Insecta</taxon>
        <taxon>Pterygota</taxon>
        <taxon>Neoptera</taxon>
        <taxon>Endopterygota</taxon>
        <taxon>Diptera</taxon>
        <taxon>Brachycera</taxon>
        <taxon>Muscomorpha</taxon>
        <taxon>Hippoboscoidea</taxon>
        <taxon>Glossinidae</taxon>
        <taxon>Glossina</taxon>
    </lineage>
</organism>
<keyword evidence="1" id="KW-0812">Transmembrane</keyword>
<dbReference type="VEuPathDB" id="VectorBase:GAUT030990"/>
<dbReference type="AlphaFoldDB" id="A0A1A9VAG1"/>
<keyword evidence="1" id="KW-0472">Membrane</keyword>
<protein>
    <submittedName>
        <fullName evidence="2">Uncharacterized protein</fullName>
    </submittedName>
</protein>
<dbReference type="Proteomes" id="UP000078200">
    <property type="component" value="Unassembled WGS sequence"/>
</dbReference>
<keyword evidence="1" id="KW-1133">Transmembrane helix</keyword>
<feature type="transmembrane region" description="Helical" evidence="1">
    <location>
        <begin position="94"/>
        <end position="116"/>
    </location>
</feature>
<evidence type="ECO:0000256" key="1">
    <source>
        <dbReference type="SAM" id="Phobius"/>
    </source>
</evidence>
<keyword evidence="3" id="KW-1185">Reference proteome</keyword>
<name>A0A1A9VAG1_GLOAU</name>
<evidence type="ECO:0000313" key="3">
    <source>
        <dbReference type="Proteomes" id="UP000078200"/>
    </source>
</evidence>
<reference evidence="2" key="1">
    <citation type="submission" date="2020-05" db="UniProtKB">
        <authorList>
            <consortium name="EnsemblMetazoa"/>
        </authorList>
    </citation>
    <scope>IDENTIFICATION</scope>
    <source>
        <strain evidence="2">TTRI</strain>
    </source>
</reference>